<sequence>MKSYGLLSATAIASAMLAIGAPAWAQTSTPAESASLSTSPTETDKSDDSNDILVTGSHIRSIYKGADPVITIRREDAVANGFSTTTDLLQSNAITNGTSQINNAYGGYVTNGGPGANTISLRGLGPSRTLLLLNGRRLAPSGSRGAVGSVDLNTLPSAMVDRIEVLNAGSSSIYGSDAVAGVINVITRKFKGLELDGEVNVPGVGAGVQKRLAAVFGAGNDDFSINGSIEYYKRNALAYADRDFSQCQIGYRNDGKGGGPGTGDFIDPKTGKSKCYGIANGTGDSGVTINTIGLPGVLGGTVALAPGVPAGYNGTCNRFRPNPLVTTGAYPGYECVGGGSISLNVRDTFAPSLLNQPLISGTENYNGFLSGTYNLHALGDAELYGELLVSRRDSSQLGQRQFTIDYNQGSLLLPTALRNGNFGSCVQASFPTCITGTPVAARVFANYGNYNNYQTSDYVKFGGGIRGNLPYKFHYDLYASQSWSDARYTTDLILTNRLAQSLDVVASGSGFACRNPVGGCVAAPALTSDVIGGVFPQAWLNYVVAPVTGTTKFRETTFAANFDGPLFDLPGGTAQIALGAEHRSQNIDDTPSTESQNGNLYGFTSSTITRGSDSVTEGYGELELPLLHNQLIHDLTVTASGRYTSYRSYGGNFTYKFGGLISPVEWFSVRGSYGTSFRAPQLFEQYLGATSGFQAAQNDICGNLTANSLPNRIKNCAADGVPLGFTPTNGIQVNQRGGAASGLASENSRNINVGGVFNPKFAGGSFSLSVDYFDIKVSNGVSQLSYSTILSQCYDSVEFRANSVCNLVVRGSTAPYPLTVTTGYVNIATSVVRGIDYNARFTHDLAGGKVLLNAKVTQFLSMYDQNLPTDPIVDQVGFVRQPRFTGVFDATYALKGFSVHYSGEWTQHTSSDTYVTGNDPTYNFNTPDYWLHSLSVAYKAPKYEMTVGVRNLTDKNPPSISAGYYNRVGNAPLYSGYDFVGRTFFVSVTTKF</sequence>
<dbReference type="Pfam" id="PF07715">
    <property type="entry name" value="Plug"/>
    <property type="match status" value="1"/>
</dbReference>
<evidence type="ECO:0000313" key="15">
    <source>
        <dbReference type="Proteomes" id="UP001279660"/>
    </source>
</evidence>
<dbReference type="Gene3D" id="2.40.170.20">
    <property type="entry name" value="TonB-dependent receptor, beta-barrel domain"/>
    <property type="match status" value="1"/>
</dbReference>
<accession>A0ABU4PJE5</accession>
<evidence type="ECO:0000256" key="9">
    <source>
        <dbReference type="RuleBase" id="RU003357"/>
    </source>
</evidence>
<dbReference type="Proteomes" id="UP001279660">
    <property type="component" value="Unassembled WGS sequence"/>
</dbReference>
<reference evidence="14 15" key="1">
    <citation type="submission" date="2023-11" db="EMBL/GenBank/DDBJ databases">
        <title>MicrobeMod: A computational toolkit for identifying prokaryotic methylation and restriction-modification with nanopore sequencing.</title>
        <authorList>
            <person name="Crits-Christoph A."/>
            <person name="Kang S.C."/>
            <person name="Lee H."/>
            <person name="Ostrov N."/>
        </authorList>
    </citation>
    <scope>NUCLEOTIDE SEQUENCE [LARGE SCALE GENOMIC DNA]</scope>
    <source>
        <strain evidence="14 15">ATCC 14820</strain>
    </source>
</reference>
<dbReference type="InterPro" id="IPR036942">
    <property type="entry name" value="Beta-barrel_TonB_sf"/>
</dbReference>
<keyword evidence="5 9" id="KW-0798">TonB box</keyword>
<keyword evidence="6 8" id="KW-0472">Membrane</keyword>
<feature type="region of interest" description="Disordered" evidence="10">
    <location>
        <begin position="585"/>
        <end position="605"/>
    </location>
</feature>
<dbReference type="PANTHER" id="PTHR47234:SF1">
    <property type="entry name" value="TONB-DEPENDENT RECEPTOR"/>
    <property type="match status" value="1"/>
</dbReference>
<keyword evidence="11" id="KW-0732">Signal</keyword>
<organism evidence="14 15">
    <name type="scientific">Sphingomonas echinoides</name>
    <dbReference type="NCBI Taxonomy" id="59803"/>
    <lineage>
        <taxon>Bacteria</taxon>
        <taxon>Pseudomonadati</taxon>
        <taxon>Pseudomonadota</taxon>
        <taxon>Alphaproteobacteria</taxon>
        <taxon>Sphingomonadales</taxon>
        <taxon>Sphingomonadaceae</taxon>
        <taxon>Sphingomonas</taxon>
    </lineage>
</organism>
<comment type="subcellular location">
    <subcellularLocation>
        <location evidence="1 8">Cell outer membrane</location>
        <topology evidence="1 8">Multi-pass membrane protein</topology>
    </subcellularLocation>
</comment>
<feature type="region of interest" description="Disordered" evidence="10">
    <location>
        <begin position="30"/>
        <end position="50"/>
    </location>
</feature>
<feature type="domain" description="TonB-dependent receptor-like beta-barrel" evidence="12">
    <location>
        <begin position="444"/>
        <end position="952"/>
    </location>
</feature>
<protein>
    <submittedName>
        <fullName evidence="14">TonB-dependent receptor</fullName>
    </submittedName>
</protein>
<dbReference type="InterPro" id="IPR037066">
    <property type="entry name" value="Plug_dom_sf"/>
</dbReference>
<dbReference type="Pfam" id="PF00593">
    <property type="entry name" value="TonB_dep_Rec_b-barrel"/>
    <property type="match status" value="1"/>
</dbReference>
<dbReference type="SUPFAM" id="SSF56935">
    <property type="entry name" value="Porins"/>
    <property type="match status" value="1"/>
</dbReference>
<keyword evidence="3 8" id="KW-1134">Transmembrane beta strand</keyword>
<dbReference type="InterPro" id="IPR000531">
    <property type="entry name" value="Beta-barrel_TonB"/>
</dbReference>
<evidence type="ECO:0000259" key="12">
    <source>
        <dbReference type="Pfam" id="PF00593"/>
    </source>
</evidence>
<dbReference type="Gene3D" id="2.170.130.10">
    <property type="entry name" value="TonB-dependent receptor, plug domain"/>
    <property type="match status" value="1"/>
</dbReference>
<evidence type="ECO:0000313" key="14">
    <source>
        <dbReference type="EMBL" id="MDX5983957.1"/>
    </source>
</evidence>
<keyword evidence="7 8" id="KW-0998">Cell outer membrane</keyword>
<dbReference type="RefSeq" id="WP_029622485.1">
    <property type="nucleotide sequence ID" value="NZ_JAWXXV010000001.1"/>
</dbReference>
<dbReference type="EMBL" id="JAWXXV010000001">
    <property type="protein sequence ID" value="MDX5983957.1"/>
    <property type="molecule type" value="Genomic_DNA"/>
</dbReference>
<feature type="chain" id="PRO_5046629661" evidence="11">
    <location>
        <begin position="26"/>
        <end position="992"/>
    </location>
</feature>
<comment type="similarity">
    <text evidence="8 9">Belongs to the TonB-dependent receptor family.</text>
</comment>
<name>A0ABU4PJE5_9SPHN</name>
<evidence type="ECO:0000256" key="6">
    <source>
        <dbReference type="ARBA" id="ARBA00023136"/>
    </source>
</evidence>
<evidence type="ECO:0000259" key="13">
    <source>
        <dbReference type="Pfam" id="PF07715"/>
    </source>
</evidence>
<keyword evidence="4 8" id="KW-0812">Transmembrane</keyword>
<evidence type="ECO:0000256" key="2">
    <source>
        <dbReference type="ARBA" id="ARBA00022448"/>
    </source>
</evidence>
<keyword evidence="15" id="KW-1185">Reference proteome</keyword>
<dbReference type="InterPro" id="IPR012910">
    <property type="entry name" value="Plug_dom"/>
</dbReference>
<keyword evidence="2 8" id="KW-0813">Transport</keyword>
<evidence type="ECO:0000256" key="5">
    <source>
        <dbReference type="ARBA" id="ARBA00023077"/>
    </source>
</evidence>
<evidence type="ECO:0000256" key="11">
    <source>
        <dbReference type="SAM" id="SignalP"/>
    </source>
</evidence>
<evidence type="ECO:0000256" key="10">
    <source>
        <dbReference type="SAM" id="MobiDB-lite"/>
    </source>
</evidence>
<evidence type="ECO:0000256" key="7">
    <source>
        <dbReference type="ARBA" id="ARBA00023237"/>
    </source>
</evidence>
<proteinExistence type="inferred from homology"/>
<evidence type="ECO:0000256" key="3">
    <source>
        <dbReference type="ARBA" id="ARBA00022452"/>
    </source>
</evidence>
<keyword evidence="14" id="KW-0675">Receptor</keyword>
<evidence type="ECO:0000256" key="4">
    <source>
        <dbReference type="ARBA" id="ARBA00022692"/>
    </source>
</evidence>
<evidence type="ECO:0000256" key="1">
    <source>
        <dbReference type="ARBA" id="ARBA00004571"/>
    </source>
</evidence>
<dbReference type="InterPro" id="IPR039426">
    <property type="entry name" value="TonB-dep_rcpt-like"/>
</dbReference>
<feature type="domain" description="TonB-dependent receptor plug" evidence="13">
    <location>
        <begin position="68"/>
        <end position="182"/>
    </location>
</feature>
<feature type="compositionally biased region" description="Polar residues" evidence="10">
    <location>
        <begin position="587"/>
        <end position="605"/>
    </location>
</feature>
<dbReference type="PROSITE" id="PS52016">
    <property type="entry name" value="TONB_DEPENDENT_REC_3"/>
    <property type="match status" value="1"/>
</dbReference>
<feature type="signal peptide" evidence="11">
    <location>
        <begin position="1"/>
        <end position="25"/>
    </location>
</feature>
<evidence type="ECO:0000256" key="8">
    <source>
        <dbReference type="PROSITE-ProRule" id="PRU01360"/>
    </source>
</evidence>
<dbReference type="PANTHER" id="PTHR47234">
    <property type="match status" value="1"/>
</dbReference>
<comment type="caution">
    <text evidence="14">The sequence shown here is derived from an EMBL/GenBank/DDBJ whole genome shotgun (WGS) entry which is preliminary data.</text>
</comment>
<gene>
    <name evidence="14" type="ORF">SIL82_06770</name>
</gene>
<feature type="compositionally biased region" description="Polar residues" evidence="10">
    <location>
        <begin position="30"/>
        <end position="41"/>
    </location>
</feature>